<evidence type="ECO:0000256" key="1">
    <source>
        <dbReference type="SAM" id="MobiDB-lite"/>
    </source>
</evidence>
<feature type="compositionally biased region" description="Basic and acidic residues" evidence="1">
    <location>
        <begin position="217"/>
        <end position="232"/>
    </location>
</feature>
<organism evidence="2 3">
    <name type="scientific">Paraphoma chrysanthemicola</name>
    <dbReference type="NCBI Taxonomy" id="798071"/>
    <lineage>
        <taxon>Eukaryota</taxon>
        <taxon>Fungi</taxon>
        <taxon>Dikarya</taxon>
        <taxon>Ascomycota</taxon>
        <taxon>Pezizomycotina</taxon>
        <taxon>Dothideomycetes</taxon>
        <taxon>Pleosporomycetidae</taxon>
        <taxon>Pleosporales</taxon>
        <taxon>Pleosporineae</taxon>
        <taxon>Phaeosphaeriaceae</taxon>
        <taxon>Paraphoma</taxon>
    </lineage>
</organism>
<proteinExistence type="predicted"/>
<dbReference type="AlphaFoldDB" id="A0A8K0VRF5"/>
<dbReference type="OrthoDB" id="10673896at2759"/>
<reference evidence="2" key="1">
    <citation type="journal article" date="2021" name="Nat. Commun.">
        <title>Genetic determinants of endophytism in the Arabidopsis root mycobiome.</title>
        <authorList>
            <person name="Mesny F."/>
            <person name="Miyauchi S."/>
            <person name="Thiergart T."/>
            <person name="Pickel B."/>
            <person name="Atanasova L."/>
            <person name="Karlsson M."/>
            <person name="Huettel B."/>
            <person name="Barry K.W."/>
            <person name="Haridas S."/>
            <person name="Chen C."/>
            <person name="Bauer D."/>
            <person name="Andreopoulos W."/>
            <person name="Pangilinan J."/>
            <person name="LaButti K."/>
            <person name="Riley R."/>
            <person name="Lipzen A."/>
            <person name="Clum A."/>
            <person name="Drula E."/>
            <person name="Henrissat B."/>
            <person name="Kohler A."/>
            <person name="Grigoriev I.V."/>
            <person name="Martin F.M."/>
            <person name="Hacquard S."/>
        </authorList>
    </citation>
    <scope>NUCLEOTIDE SEQUENCE</scope>
    <source>
        <strain evidence="2">MPI-SDFR-AT-0120</strain>
    </source>
</reference>
<feature type="region of interest" description="Disordered" evidence="1">
    <location>
        <begin position="13"/>
        <end position="67"/>
    </location>
</feature>
<feature type="compositionally biased region" description="Polar residues" evidence="1">
    <location>
        <begin position="54"/>
        <end position="63"/>
    </location>
</feature>
<sequence length="301" mass="33425">MSLEQIAAIEVAQVANDDTNHPEEQTTTAGISEQGDHTRVEENAKGANDVPVDNGQSSTVTLDNDQDTNDDMLTAITSALARLELSCPDISMPDMIEEEEPAIDSTARGIKRDKNKSRNHYGTRVNGASLMKRNRPNSRIPVLWKNDTPGYTDRALIPDTADSRARFNFDRMNVKGWDGLSHAWEKDFTMVDAPPIIYMDPDTPMKTLLGAGAGQKRSAETAKLDDDSENRAKRQKIGLQPNPDAVHGKREFDDNVTAEVGLEQNVTDAATYAPGRTIKRYKDWRMEGQAVQWDCDACLYK</sequence>
<feature type="region of interest" description="Disordered" evidence="1">
    <location>
        <begin position="211"/>
        <end position="234"/>
    </location>
</feature>
<dbReference type="Proteomes" id="UP000813461">
    <property type="component" value="Unassembled WGS sequence"/>
</dbReference>
<evidence type="ECO:0000313" key="3">
    <source>
        <dbReference type="Proteomes" id="UP000813461"/>
    </source>
</evidence>
<dbReference type="EMBL" id="JAGMVJ010000031">
    <property type="protein sequence ID" value="KAH7068656.1"/>
    <property type="molecule type" value="Genomic_DNA"/>
</dbReference>
<protein>
    <submittedName>
        <fullName evidence="2">Uncharacterized protein</fullName>
    </submittedName>
</protein>
<name>A0A8K0VRF5_9PLEO</name>
<accession>A0A8K0VRF5</accession>
<gene>
    <name evidence="2" type="ORF">FB567DRAFT_247541</name>
</gene>
<comment type="caution">
    <text evidence="2">The sequence shown here is derived from an EMBL/GenBank/DDBJ whole genome shotgun (WGS) entry which is preliminary data.</text>
</comment>
<feature type="compositionally biased region" description="Basic and acidic residues" evidence="1">
    <location>
        <begin position="34"/>
        <end position="44"/>
    </location>
</feature>
<evidence type="ECO:0000313" key="2">
    <source>
        <dbReference type="EMBL" id="KAH7068656.1"/>
    </source>
</evidence>
<keyword evidence="3" id="KW-1185">Reference proteome</keyword>